<organism evidence="2 3">
    <name type="scientific">Flavobacterium fontis</name>
    <dbReference type="NCBI Taxonomy" id="1124188"/>
    <lineage>
        <taxon>Bacteria</taxon>
        <taxon>Pseudomonadati</taxon>
        <taxon>Bacteroidota</taxon>
        <taxon>Flavobacteriia</taxon>
        <taxon>Flavobacteriales</taxon>
        <taxon>Flavobacteriaceae</taxon>
        <taxon>Flavobacterium</taxon>
    </lineage>
</organism>
<keyword evidence="1" id="KW-0812">Transmembrane</keyword>
<keyword evidence="3" id="KW-1185">Reference proteome</keyword>
<dbReference type="STRING" id="1124188.SAMN05444377_1238"/>
<keyword evidence="1" id="KW-0472">Membrane</keyword>
<feature type="transmembrane region" description="Helical" evidence="1">
    <location>
        <begin position="51"/>
        <end position="74"/>
    </location>
</feature>
<keyword evidence="1" id="KW-1133">Transmembrane helix</keyword>
<feature type="transmembrane region" description="Helical" evidence="1">
    <location>
        <begin position="24"/>
        <end position="45"/>
    </location>
</feature>
<proteinExistence type="predicted"/>
<name>A0A1M5EX89_9FLAO</name>
<gene>
    <name evidence="2" type="ORF">SAMN05444377_1238</name>
</gene>
<dbReference type="EMBL" id="FQVQ01000023">
    <property type="protein sequence ID" value="SHF83661.1"/>
    <property type="molecule type" value="Genomic_DNA"/>
</dbReference>
<accession>A0A1M5EX89</accession>
<sequence>MISEEQKQYIIHSNRWPFSVIDIFIRYIIFVPIFSITTLILTFVIKKFSKLIYIDFLIIAFLLVFMILCSYYSFKKIKSESKFEEVISRKTVNEIIESITNNWGELKWRLKENNETIIVFSDFDYGYRQENLITIIKNSDCTFLINSRSNGNQPFTFVRNKNNLENLKTILKN</sequence>
<protein>
    <submittedName>
        <fullName evidence="2">Uncharacterized protein</fullName>
    </submittedName>
</protein>
<evidence type="ECO:0000313" key="2">
    <source>
        <dbReference type="EMBL" id="SHF83661.1"/>
    </source>
</evidence>
<evidence type="ECO:0000313" key="3">
    <source>
        <dbReference type="Proteomes" id="UP000184147"/>
    </source>
</evidence>
<dbReference type="RefSeq" id="WP_073365429.1">
    <property type="nucleotide sequence ID" value="NZ_FQVQ01000023.1"/>
</dbReference>
<dbReference type="AlphaFoldDB" id="A0A1M5EX89"/>
<dbReference type="Proteomes" id="UP000184147">
    <property type="component" value="Unassembled WGS sequence"/>
</dbReference>
<reference evidence="2 3" key="1">
    <citation type="submission" date="2016-11" db="EMBL/GenBank/DDBJ databases">
        <authorList>
            <person name="Jaros S."/>
            <person name="Januszkiewicz K."/>
            <person name="Wedrychowicz H."/>
        </authorList>
    </citation>
    <scope>NUCLEOTIDE SEQUENCE [LARGE SCALE GENOMIC DNA]</scope>
    <source>
        <strain evidence="2 3">DSM 25660</strain>
    </source>
</reference>
<evidence type="ECO:0000256" key="1">
    <source>
        <dbReference type="SAM" id="Phobius"/>
    </source>
</evidence>